<evidence type="ECO:0000313" key="7">
    <source>
        <dbReference type="EMBL" id="NIJ59067.1"/>
    </source>
</evidence>
<evidence type="ECO:0000256" key="5">
    <source>
        <dbReference type="SAM" id="SignalP"/>
    </source>
</evidence>
<proteinExistence type="predicted"/>
<feature type="transmembrane region" description="Helical" evidence="4">
    <location>
        <begin position="592"/>
        <end position="609"/>
    </location>
</feature>
<feature type="signal peptide" evidence="5">
    <location>
        <begin position="1"/>
        <end position="30"/>
    </location>
</feature>
<protein>
    <submittedName>
        <fullName evidence="7">Transcriptional regulator of nitric oxide reductase/ferredoxin</fullName>
    </submittedName>
</protein>
<evidence type="ECO:0000259" key="6">
    <source>
        <dbReference type="SMART" id="SM00900"/>
    </source>
</evidence>
<comment type="subcellular location">
    <subcellularLocation>
        <location evidence="1">Cell membrane</location>
    </subcellularLocation>
</comment>
<evidence type="ECO:0000313" key="8">
    <source>
        <dbReference type="Proteomes" id="UP001429580"/>
    </source>
</evidence>
<dbReference type="PANTHER" id="PTHR30224">
    <property type="entry name" value="ELECTRON TRANSPORT PROTEIN"/>
    <property type="match status" value="1"/>
</dbReference>
<dbReference type="InterPro" id="IPR017896">
    <property type="entry name" value="4Fe4S_Fe-S-bd"/>
</dbReference>
<keyword evidence="4" id="KW-0812">Transmembrane</keyword>
<dbReference type="RefSeq" id="WP_208394261.1">
    <property type="nucleotide sequence ID" value="NZ_JAASQI010000007.1"/>
</dbReference>
<sequence length="707" mass="76025">MWRRLAVRLAAQAFALWAVALHGALLPAMADVPGPLPREALEPMIVPPYALGEPVNDKGVWSLLNSGGAEAGYVFQTGPLAPLPGFSGAPIDMLVMLDPGGRFLDVRLISHNEPIFVSGLGEAPFRAFLEQYRGRSIRESLVVGTPYGTGGAGAGQVHLDGVSKATASVRIAHDSIMAAAFAVAREKMAGIGGATPVRPDPSVDETLDWQALIRQGLAINLRVTNAELDAAFAGTVWADDDPDASADPGALYLDLWAVDIGPPAVARAVLDDASLAELQRFLDVSGDDEPLLLIDAGRHGLVSDDFVRNTAPDRLLAEQGGLPVALRDADLAVATRPGVPEGKTMILRIDRRLGFDPTRDWTLSAQAVRAHGMLQPQTGTRSFPLVLRADARFYTRVGGAPALPPWQEAMLGRKYDLVALALLLLPLLVALGPAMRRLAALPHFGLLRLAVLAVVIGFVGWWGQGQLSIVTVLAALRAAIGGGSFAVLLYDPFSLMVWAAAILGFVLWGRGLFCGWLCPFGAMQEFAHRAGRLLRLPERNPSPRWDGRLKAGKYVALAGLVATAFLLPGEAEKAAEIEPFKTAVTTAFQREWYYVAYAAFWLVLGMVTFKGFCRYVCPLGALMAIGGWLRLRDWIPRRTECGSPCQLCKARCRYGAIAKSGRIAYSECFQCLDCVTIHDDAKQCVPLVLAARARQKGRPARAREAAI</sequence>
<dbReference type="InterPro" id="IPR052378">
    <property type="entry name" value="NosR_regulator"/>
</dbReference>
<dbReference type="InterPro" id="IPR007329">
    <property type="entry name" value="FMN-bd"/>
</dbReference>
<feature type="transmembrane region" description="Helical" evidence="4">
    <location>
        <begin position="497"/>
        <end position="522"/>
    </location>
</feature>
<dbReference type="SMART" id="SM00900">
    <property type="entry name" value="FMN_bind"/>
    <property type="match status" value="1"/>
</dbReference>
<comment type="caution">
    <text evidence="7">The sequence shown here is derived from an EMBL/GenBank/DDBJ whole genome shotgun (WGS) entry which is preliminary data.</text>
</comment>
<keyword evidence="5" id="KW-0732">Signal</keyword>
<keyword evidence="2" id="KW-1003">Cell membrane</keyword>
<keyword evidence="8" id="KW-1185">Reference proteome</keyword>
<feature type="chain" id="PRO_5047150595" evidence="5">
    <location>
        <begin position="31"/>
        <end position="707"/>
    </location>
</feature>
<keyword evidence="4" id="KW-1133">Transmembrane helix</keyword>
<feature type="domain" description="FMN-binding" evidence="6">
    <location>
        <begin position="85"/>
        <end position="183"/>
    </location>
</feature>
<evidence type="ECO:0000256" key="3">
    <source>
        <dbReference type="ARBA" id="ARBA00023136"/>
    </source>
</evidence>
<dbReference type="Proteomes" id="UP001429580">
    <property type="component" value="Unassembled WGS sequence"/>
</dbReference>
<gene>
    <name evidence="7" type="ORF">FHS82_002922</name>
</gene>
<feature type="transmembrane region" description="Helical" evidence="4">
    <location>
        <begin position="417"/>
        <end position="434"/>
    </location>
</feature>
<dbReference type="Pfam" id="PF12801">
    <property type="entry name" value="Fer4_5"/>
    <property type="match status" value="2"/>
</dbReference>
<dbReference type="EMBL" id="JAASQI010000007">
    <property type="protein sequence ID" value="NIJ59067.1"/>
    <property type="molecule type" value="Genomic_DNA"/>
</dbReference>
<organism evidence="7 8">
    <name type="scientific">Pseudochelatococcus lubricantis</name>
    <dbReference type="NCBI Taxonomy" id="1538102"/>
    <lineage>
        <taxon>Bacteria</taxon>
        <taxon>Pseudomonadati</taxon>
        <taxon>Pseudomonadota</taxon>
        <taxon>Alphaproteobacteria</taxon>
        <taxon>Hyphomicrobiales</taxon>
        <taxon>Chelatococcaceae</taxon>
        <taxon>Pseudochelatococcus</taxon>
    </lineage>
</organism>
<dbReference type="PANTHER" id="PTHR30224:SF4">
    <property type="entry name" value="ELECTRON TRANSPORT PROTEIN YCCM-RELATED"/>
    <property type="match status" value="1"/>
</dbReference>
<keyword evidence="3 4" id="KW-0472">Membrane</keyword>
<dbReference type="SUPFAM" id="SSF54862">
    <property type="entry name" value="4Fe-4S ferredoxins"/>
    <property type="match status" value="1"/>
</dbReference>
<feature type="transmembrane region" description="Helical" evidence="4">
    <location>
        <begin position="446"/>
        <end position="463"/>
    </location>
</feature>
<evidence type="ECO:0000256" key="2">
    <source>
        <dbReference type="ARBA" id="ARBA00022475"/>
    </source>
</evidence>
<reference evidence="7 8" key="1">
    <citation type="submission" date="2020-03" db="EMBL/GenBank/DDBJ databases">
        <title>Genomic Encyclopedia of Type Strains, Phase IV (KMG-IV): sequencing the most valuable type-strain genomes for metagenomic binning, comparative biology and taxonomic classification.</title>
        <authorList>
            <person name="Goeker M."/>
        </authorList>
    </citation>
    <scope>NUCLEOTIDE SEQUENCE [LARGE SCALE GENOMIC DNA]</scope>
    <source>
        <strain evidence="7 8">DSM 103870</strain>
    </source>
</reference>
<accession>A0ABX0V2A4</accession>
<name>A0ABX0V2A4_9HYPH</name>
<evidence type="ECO:0000256" key="1">
    <source>
        <dbReference type="ARBA" id="ARBA00004236"/>
    </source>
</evidence>
<feature type="transmembrane region" description="Helical" evidence="4">
    <location>
        <begin position="469"/>
        <end position="490"/>
    </location>
</feature>
<evidence type="ECO:0000256" key="4">
    <source>
        <dbReference type="SAM" id="Phobius"/>
    </source>
</evidence>